<organism evidence="1 2">
    <name type="scientific">Roseburia intestinalis L1-82</name>
    <dbReference type="NCBI Taxonomy" id="536231"/>
    <lineage>
        <taxon>Bacteria</taxon>
        <taxon>Bacillati</taxon>
        <taxon>Bacillota</taxon>
        <taxon>Clostridia</taxon>
        <taxon>Lachnospirales</taxon>
        <taxon>Lachnospiraceae</taxon>
        <taxon>Roseburia</taxon>
    </lineage>
</organism>
<keyword evidence="2" id="KW-1185">Reference proteome</keyword>
<proteinExistence type="predicted"/>
<accession>A0AAQ2UHR9</accession>
<reference evidence="1 2" key="1">
    <citation type="submission" date="2018-09" db="EMBL/GenBank/DDBJ databases">
        <authorList>
            <person name="Petit M.-A."/>
            <person name="Lossouarn J."/>
        </authorList>
    </citation>
    <scope>NUCLEOTIDE SEQUENCE [LARGE SCALE GENOMIC DNA]</scope>
    <source>
        <strain evidence="1 2">L1-82</strain>
    </source>
</reference>
<protein>
    <submittedName>
        <fullName evidence="1">Uncharacterized protein</fullName>
    </submittedName>
</protein>
<sequence length="37" mass="4200">MEGLGYDDREISGLDTDTVVQRAAQFCQVKDQEKSEH</sequence>
<gene>
    <name evidence="1" type="ORF">RIL182_04099</name>
</gene>
<name>A0AAQ2UHR9_9FIRM</name>
<dbReference type="Proteomes" id="UP000294398">
    <property type="component" value="Chromosome"/>
</dbReference>
<dbReference type="EMBL" id="LR027880">
    <property type="protein sequence ID" value="VCV24176.1"/>
    <property type="molecule type" value="Genomic_DNA"/>
</dbReference>
<dbReference type="AlphaFoldDB" id="A0AAQ2UHR9"/>
<evidence type="ECO:0000313" key="1">
    <source>
        <dbReference type="EMBL" id="VCV24176.1"/>
    </source>
</evidence>
<evidence type="ECO:0000313" key="2">
    <source>
        <dbReference type="Proteomes" id="UP000294398"/>
    </source>
</evidence>